<dbReference type="InterPro" id="IPR024163">
    <property type="entry name" value="Aerotolerance_reg_N"/>
</dbReference>
<dbReference type="PROSITE" id="PS50234">
    <property type="entry name" value="VWFA"/>
    <property type="match status" value="1"/>
</dbReference>
<keyword evidence="1" id="KW-1003">Cell membrane</keyword>
<evidence type="ECO:0000256" key="4">
    <source>
        <dbReference type="ARBA" id="ARBA00023136"/>
    </source>
</evidence>
<name>A0A395LXR1_9BACT</name>
<gene>
    <name evidence="6" type="ORF">D0433_11805</name>
</gene>
<dbReference type="InterPro" id="IPR033881">
    <property type="entry name" value="vWA_BatA_type"/>
</dbReference>
<dbReference type="Gene3D" id="3.40.50.410">
    <property type="entry name" value="von Willebrand factor, type A domain"/>
    <property type="match status" value="1"/>
</dbReference>
<comment type="caution">
    <text evidence="6">The sequence shown here is derived from an EMBL/GenBank/DDBJ whole genome shotgun (WGS) entry which is preliminary data.</text>
</comment>
<evidence type="ECO:0000256" key="1">
    <source>
        <dbReference type="ARBA" id="ARBA00022475"/>
    </source>
</evidence>
<evidence type="ECO:0000256" key="3">
    <source>
        <dbReference type="ARBA" id="ARBA00022989"/>
    </source>
</evidence>
<dbReference type="InterPro" id="IPR036465">
    <property type="entry name" value="vWFA_dom_sf"/>
</dbReference>
<dbReference type="Pfam" id="PF00092">
    <property type="entry name" value="VWA"/>
    <property type="match status" value="1"/>
</dbReference>
<dbReference type="Proteomes" id="UP000266389">
    <property type="component" value="Unassembled WGS sequence"/>
</dbReference>
<reference evidence="6 7" key="1">
    <citation type="journal article" date="2011" name="ISME J.">
        <title>Community ecology of hot spring cyanobacterial mats: predominant populations and their functional potential.</title>
        <authorList>
            <person name="Klatt C.G."/>
            <person name="Wood J.M."/>
            <person name="Rusch D.B."/>
            <person name="Bateson M.M."/>
            <person name="Hamamura N."/>
            <person name="Heidelberg J.F."/>
            <person name="Grossman A.R."/>
            <person name="Bhaya D."/>
            <person name="Cohan F.M."/>
            <person name="Kuhl M."/>
            <person name="Bryant D.A."/>
            <person name="Ward D.M."/>
        </authorList>
    </citation>
    <scope>NUCLEOTIDE SEQUENCE [LARGE SCALE GENOMIC DNA]</scope>
    <source>
        <strain evidence="6">OS</strain>
    </source>
</reference>
<evidence type="ECO:0000256" key="2">
    <source>
        <dbReference type="ARBA" id="ARBA00022692"/>
    </source>
</evidence>
<dbReference type="InterPro" id="IPR002035">
    <property type="entry name" value="VWF_A"/>
</dbReference>
<dbReference type="InterPro" id="IPR050768">
    <property type="entry name" value="UPF0353/GerABKA_families"/>
</dbReference>
<dbReference type="EMBL" id="PHFL01000067">
    <property type="protein sequence ID" value="RFM23342.1"/>
    <property type="molecule type" value="Genomic_DNA"/>
</dbReference>
<evidence type="ECO:0000313" key="6">
    <source>
        <dbReference type="EMBL" id="RFM23342.1"/>
    </source>
</evidence>
<dbReference type="SUPFAM" id="SSF53300">
    <property type="entry name" value="vWA-like"/>
    <property type="match status" value="1"/>
</dbReference>
<feature type="domain" description="VWFA" evidence="5">
    <location>
        <begin position="101"/>
        <end position="296"/>
    </location>
</feature>
<organism evidence="6 7">
    <name type="scientific">Candidatus Thermochlorobacter aerophilus</name>
    <dbReference type="NCBI Taxonomy" id="1868324"/>
    <lineage>
        <taxon>Bacteria</taxon>
        <taxon>Pseudomonadati</taxon>
        <taxon>Chlorobiota</taxon>
        <taxon>Chlorobiia</taxon>
        <taxon>Chlorobiales</taxon>
        <taxon>Candidatus Thermochlorobacteriaceae</taxon>
        <taxon>Candidatus Thermochlorobacter</taxon>
    </lineage>
</organism>
<dbReference type="PANTHER" id="PTHR22550:SF5">
    <property type="entry name" value="LEUCINE ZIPPER PROTEIN 4"/>
    <property type="match status" value="1"/>
</dbReference>
<dbReference type="CDD" id="cd01467">
    <property type="entry name" value="vWA_BatA_type"/>
    <property type="match status" value="1"/>
</dbReference>
<proteinExistence type="predicted"/>
<protein>
    <submittedName>
        <fullName evidence="6">VWA domain-containing protein</fullName>
    </submittedName>
</protein>
<dbReference type="Pfam" id="PF07584">
    <property type="entry name" value="BatA"/>
    <property type="match status" value="1"/>
</dbReference>
<dbReference type="AlphaFoldDB" id="A0A395LXR1"/>
<keyword evidence="4" id="KW-0472">Membrane</keyword>
<accession>A0A395LXR1</accession>
<keyword evidence="2" id="KW-0812">Transmembrane</keyword>
<dbReference type="PANTHER" id="PTHR22550">
    <property type="entry name" value="SPORE GERMINATION PROTEIN"/>
    <property type="match status" value="1"/>
</dbReference>
<dbReference type="SMART" id="SM00327">
    <property type="entry name" value="VWA"/>
    <property type="match status" value="1"/>
</dbReference>
<sequence length="342" mass="38618">MFEIFFREEFSFQNPEALWLLWLLPVLAFWQWHRERTGKVATLVFSDVRQVMQTRHSALSMKAFRYSTLILRLCALAFLIVALARPRLENQKQTMYAEGIDIILAIDLSGSMLAEDFEPKNRVEAAKDVAIDFINKRISDRIGLVVFAGQSFTQCPLTLDYNLVKSMIAKLKAGWLEEDGTAIGSAIATATNRLRESSAKTKLIILLTDGQNNAGEIEPITAAELAAALGIKIYTVGAGTQGYANYPFEDPLFGKRYMRVKVDVDDAMLTRIAEITGGKYFRATDYESLKKVYKEIDALEKTKVEVETYVEYKEEFAQFLAPALLCLALELLLAHTRFRKAP</sequence>
<evidence type="ECO:0000313" key="7">
    <source>
        <dbReference type="Proteomes" id="UP000266389"/>
    </source>
</evidence>
<keyword evidence="3" id="KW-1133">Transmembrane helix</keyword>
<evidence type="ECO:0000259" key="5">
    <source>
        <dbReference type="PROSITE" id="PS50234"/>
    </source>
</evidence>